<sequence length="65" mass="7266">MEKYQLQPLSASRKAEIIRNALAKGSMHNSSVSGQVDDEWLVKLGMTRRDLEAMVKKAFLFAAKA</sequence>
<reference evidence="1 2" key="1">
    <citation type="submission" date="2024-04" db="EMBL/GenBank/DDBJ databases">
        <title>Kosakonia calanthae sp. nov., a halophilic bacterium isolated from leaves of Calanthe tiplacata.</title>
        <authorList>
            <person name="Wu P."/>
        </authorList>
    </citation>
    <scope>NUCLEOTIDE SEQUENCE [LARGE SCALE GENOMIC DNA]</scope>
    <source>
        <strain evidence="1 2">BYX6</strain>
    </source>
</reference>
<accession>A0ABZ3B1V0</accession>
<dbReference type="RefSeq" id="WP_342321643.1">
    <property type="nucleotide sequence ID" value="NZ_CP151800.1"/>
</dbReference>
<keyword evidence="2" id="KW-1185">Reference proteome</keyword>
<evidence type="ECO:0000313" key="1">
    <source>
        <dbReference type="EMBL" id="WZV97118.1"/>
    </source>
</evidence>
<gene>
    <name evidence="1" type="ORF">AAEY27_15780</name>
</gene>
<dbReference type="EMBL" id="CP151800">
    <property type="protein sequence ID" value="WZV97118.1"/>
    <property type="molecule type" value="Genomic_DNA"/>
</dbReference>
<evidence type="ECO:0000313" key="2">
    <source>
        <dbReference type="Proteomes" id="UP001466893"/>
    </source>
</evidence>
<protein>
    <submittedName>
        <fullName evidence="1">Uncharacterized protein</fullName>
    </submittedName>
</protein>
<name>A0ABZ3B1V0_9ENTR</name>
<dbReference type="Proteomes" id="UP001466893">
    <property type="component" value="Chromosome"/>
</dbReference>
<proteinExistence type="predicted"/>
<organism evidence="1 2">
    <name type="scientific">Kosakonia calanthes</name>
    <dbReference type="NCBI Taxonomy" id="3139408"/>
    <lineage>
        <taxon>Bacteria</taxon>
        <taxon>Pseudomonadati</taxon>
        <taxon>Pseudomonadota</taxon>
        <taxon>Gammaproteobacteria</taxon>
        <taxon>Enterobacterales</taxon>
        <taxon>Enterobacteriaceae</taxon>
        <taxon>Kosakonia</taxon>
    </lineage>
</organism>